<dbReference type="Proteomes" id="UP000885986">
    <property type="component" value="Unassembled WGS sequence"/>
</dbReference>
<evidence type="ECO:0000259" key="2">
    <source>
        <dbReference type="Pfam" id="PF14522"/>
    </source>
</evidence>
<sequence>MKFVTTGIITAVAALAFTGAALAVGPGKTVEYAGGNLGAVTFSGEAHKGMGCNECHPNLFAMGRGAKITMADHNAGNLCFSCHKKDGTASATCADCHKK</sequence>
<dbReference type="Gene3D" id="3.90.10.10">
    <property type="entry name" value="Cytochrome C3"/>
    <property type="match status" value="1"/>
</dbReference>
<feature type="domain" description="Cytochrome c7-like" evidence="2">
    <location>
        <begin position="41"/>
        <end position="98"/>
    </location>
</feature>
<dbReference type="SUPFAM" id="SSF48695">
    <property type="entry name" value="Multiheme cytochromes"/>
    <property type="match status" value="1"/>
</dbReference>
<dbReference type="InterPro" id="IPR026352">
    <property type="entry name" value="Nanowire_3heme"/>
</dbReference>
<feature type="signal peptide" evidence="1">
    <location>
        <begin position="1"/>
        <end position="23"/>
    </location>
</feature>
<gene>
    <name evidence="3" type="ORF">ENN98_06785</name>
</gene>
<dbReference type="InterPro" id="IPR036280">
    <property type="entry name" value="Multihaem_cyt_sf"/>
</dbReference>
<dbReference type="NCBIfam" id="TIGR04257">
    <property type="entry name" value="nanowire_3heme"/>
    <property type="match status" value="1"/>
</dbReference>
<accession>A0A7C2TMG6</accession>
<dbReference type="Pfam" id="PF14522">
    <property type="entry name" value="Cytochrome_C7"/>
    <property type="match status" value="1"/>
</dbReference>
<evidence type="ECO:0000313" key="3">
    <source>
        <dbReference type="EMBL" id="HET98382.1"/>
    </source>
</evidence>
<organism evidence="3">
    <name type="scientific">Desulfurivibrio alkaliphilus</name>
    <dbReference type="NCBI Taxonomy" id="427923"/>
    <lineage>
        <taxon>Bacteria</taxon>
        <taxon>Pseudomonadati</taxon>
        <taxon>Thermodesulfobacteriota</taxon>
        <taxon>Desulfobulbia</taxon>
        <taxon>Desulfobulbales</taxon>
        <taxon>Desulfobulbaceae</taxon>
        <taxon>Desulfurivibrio</taxon>
    </lineage>
</organism>
<comment type="caution">
    <text evidence="3">The sequence shown here is derived from an EMBL/GenBank/DDBJ whole genome shotgun (WGS) entry which is preliminary data.</text>
</comment>
<evidence type="ECO:0000256" key="1">
    <source>
        <dbReference type="SAM" id="SignalP"/>
    </source>
</evidence>
<dbReference type="AlphaFoldDB" id="A0A7C2TMG6"/>
<dbReference type="InterPro" id="IPR029467">
    <property type="entry name" value="Cyt_c7-like"/>
</dbReference>
<dbReference type="EMBL" id="DSDS01000150">
    <property type="protein sequence ID" value="HET98382.1"/>
    <property type="molecule type" value="Genomic_DNA"/>
</dbReference>
<proteinExistence type="predicted"/>
<reference evidence="3" key="1">
    <citation type="journal article" date="2020" name="mSystems">
        <title>Genome- and Community-Level Interaction Insights into Carbon Utilization and Element Cycling Functions of Hydrothermarchaeota in Hydrothermal Sediment.</title>
        <authorList>
            <person name="Zhou Z."/>
            <person name="Liu Y."/>
            <person name="Xu W."/>
            <person name="Pan J."/>
            <person name="Luo Z.H."/>
            <person name="Li M."/>
        </authorList>
    </citation>
    <scope>NUCLEOTIDE SEQUENCE [LARGE SCALE GENOMIC DNA]</scope>
    <source>
        <strain evidence="3">SpSt-1224</strain>
    </source>
</reference>
<protein>
    <recommendedName>
        <fullName evidence="2">Cytochrome c7-like domain-containing protein</fullName>
    </recommendedName>
</protein>
<feature type="chain" id="PRO_5028483583" description="Cytochrome c7-like domain-containing protein" evidence="1">
    <location>
        <begin position="24"/>
        <end position="99"/>
    </location>
</feature>
<name>A0A7C2TMG6_9BACT</name>
<keyword evidence="1" id="KW-0732">Signal</keyword>